<evidence type="ECO:0008006" key="4">
    <source>
        <dbReference type="Google" id="ProtNLM"/>
    </source>
</evidence>
<feature type="transmembrane region" description="Helical" evidence="1">
    <location>
        <begin position="21"/>
        <end position="49"/>
    </location>
</feature>
<dbReference type="PANTHER" id="PTHR40076">
    <property type="entry name" value="MEMBRANE PROTEIN-RELATED"/>
    <property type="match status" value="1"/>
</dbReference>
<dbReference type="PANTHER" id="PTHR40076:SF1">
    <property type="entry name" value="MEMBRANE PROTEIN"/>
    <property type="match status" value="1"/>
</dbReference>
<accession>A0AA91VER6</accession>
<sequence>MKREALQSLNGKWGLSVGSTILYFILNYILSFVASFIILIPGIFLMAIIGSSISSFEEETATVGAVMAIIVIYGLMFIVNLASYGIMTYGYMNLSLRLSKRDGAVIDCLFEGFRGFKRMLKAIKAMLAICLYTGTWIPLILISMFVFLFGEGSDSANESLGIAFFVLLFISFIVIVIASLSYAMTYYILVENPEYGVLQALRESKAMMKGHKMDLFLLGLSFIGWAVLAIFTFGIGFLWLYPYFNTTIAHFYQYVSEK</sequence>
<dbReference type="InterPro" id="IPR010380">
    <property type="entry name" value="DUF975"/>
</dbReference>
<evidence type="ECO:0000256" key="1">
    <source>
        <dbReference type="SAM" id="Phobius"/>
    </source>
</evidence>
<evidence type="ECO:0000313" key="3">
    <source>
        <dbReference type="Proteomes" id="UP000221020"/>
    </source>
</evidence>
<dbReference type="AlphaFoldDB" id="A0AA91VER6"/>
<dbReference type="Pfam" id="PF06161">
    <property type="entry name" value="DUF975"/>
    <property type="match status" value="1"/>
</dbReference>
<evidence type="ECO:0000313" key="2">
    <source>
        <dbReference type="EMBL" id="PED83584.1"/>
    </source>
</evidence>
<feature type="transmembrane region" description="Helical" evidence="1">
    <location>
        <begin position="61"/>
        <end position="91"/>
    </location>
</feature>
<keyword evidence="1" id="KW-0472">Membrane</keyword>
<comment type="caution">
    <text evidence="2">The sequence shown here is derived from an EMBL/GenBank/DDBJ whole genome shotgun (WGS) entry which is preliminary data.</text>
</comment>
<gene>
    <name evidence="2" type="ORF">CON65_06705</name>
</gene>
<feature type="transmembrane region" description="Helical" evidence="1">
    <location>
        <begin position="162"/>
        <end position="189"/>
    </location>
</feature>
<feature type="transmembrane region" description="Helical" evidence="1">
    <location>
        <begin position="215"/>
        <end position="241"/>
    </location>
</feature>
<proteinExistence type="predicted"/>
<keyword evidence="1" id="KW-0812">Transmembrane</keyword>
<feature type="transmembrane region" description="Helical" evidence="1">
    <location>
        <begin position="125"/>
        <end position="150"/>
    </location>
</feature>
<reference evidence="2 3" key="1">
    <citation type="submission" date="2017-09" db="EMBL/GenBank/DDBJ databases">
        <title>Large-scale bioinformatics analysis of Bacillus genomes uncovers conserved roles of natural products in bacterial physiology.</title>
        <authorList>
            <consortium name="Agbiome Team Llc"/>
            <person name="Bleich R.M."/>
            <person name="Grubbs K.J."/>
            <person name="Santa Maria K.C."/>
            <person name="Allen S.E."/>
            <person name="Farag S."/>
            <person name="Shank E.A."/>
            <person name="Bowers A."/>
        </authorList>
    </citation>
    <scope>NUCLEOTIDE SEQUENCE [LARGE SCALE GENOMIC DNA]</scope>
    <source>
        <strain evidence="2 3">AFS092012</strain>
    </source>
</reference>
<name>A0AA91VER6_9BACI</name>
<keyword evidence="1" id="KW-1133">Transmembrane helix</keyword>
<protein>
    <recommendedName>
        <fullName evidence="4">DUF975 domain-containing protein</fullName>
    </recommendedName>
</protein>
<dbReference type="Proteomes" id="UP000221020">
    <property type="component" value="Unassembled WGS sequence"/>
</dbReference>
<dbReference type="EMBL" id="NVOR01000015">
    <property type="protein sequence ID" value="PED83584.1"/>
    <property type="molecule type" value="Genomic_DNA"/>
</dbReference>
<organism evidence="2 3">
    <name type="scientific">Bacillus pseudomycoides</name>
    <dbReference type="NCBI Taxonomy" id="64104"/>
    <lineage>
        <taxon>Bacteria</taxon>
        <taxon>Bacillati</taxon>
        <taxon>Bacillota</taxon>
        <taxon>Bacilli</taxon>
        <taxon>Bacillales</taxon>
        <taxon>Bacillaceae</taxon>
        <taxon>Bacillus</taxon>
        <taxon>Bacillus cereus group</taxon>
    </lineage>
</organism>